<comment type="caution">
    <text evidence="3">The sequence shown here is derived from an EMBL/GenBank/DDBJ whole genome shotgun (WGS) entry which is preliminary data.</text>
</comment>
<dbReference type="SUPFAM" id="SSF48317">
    <property type="entry name" value="Acid phosphatase/Vanadium-dependent haloperoxidase"/>
    <property type="match status" value="1"/>
</dbReference>
<dbReference type="CDD" id="cd03385">
    <property type="entry name" value="PAP2_BcrC_like"/>
    <property type="match status" value="1"/>
</dbReference>
<accession>A0A8E2LFR0</accession>
<protein>
    <submittedName>
        <fullName evidence="3">Phosphatase PAP2 family protein</fullName>
    </submittedName>
</protein>
<keyword evidence="1" id="KW-0472">Membrane</keyword>
<organism evidence="3 4">
    <name type="scientific">Heyndrickxia oleronia</name>
    <dbReference type="NCBI Taxonomy" id="38875"/>
    <lineage>
        <taxon>Bacteria</taxon>
        <taxon>Bacillati</taxon>
        <taxon>Bacillota</taxon>
        <taxon>Bacilli</taxon>
        <taxon>Bacillales</taxon>
        <taxon>Bacillaceae</taxon>
        <taxon>Heyndrickxia</taxon>
    </lineage>
</organism>
<dbReference type="EMBL" id="MTLA01000045">
    <property type="protein sequence ID" value="OOP69623.1"/>
    <property type="molecule type" value="Genomic_DNA"/>
</dbReference>
<keyword evidence="4" id="KW-1185">Reference proteome</keyword>
<sequence length="199" mass="23161">MSFSELNIDAFRMINNLGKDYSFLNPVVIFIAEYLLYFLFLAMILHWFTRNKKNRMMVIQSVVTVILAEIIGKIAGQFYSHHQPFAVLPNVSQLIEHGIDNSFPSDHSIIFFSICFSFWLVRKKEWWLWITLAILVAISRVWVGVHYPVDVMTGAIIGIISALFAYWLVPKISLITKILKGYERIEQRILPSKNKTENF</sequence>
<feature type="transmembrane region" description="Helical" evidence="1">
    <location>
        <begin position="126"/>
        <end position="145"/>
    </location>
</feature>
<dbReference type="GO" id="GO:0050380">
    <property type="term" value="F:undecaprenyl-diphosphatase activity"/>
    <property type="evidence" value="ECO:0007669"/>
    <property type="project" value="InterPro"/>
</dbReference>
<dbReference type="PANTHER" id="PTHR14969">
    <property type="entry name" value="SPHINGOSINE-1-PHOSPHATE PHOSPHOHYDROLASE"/>
    <property type="match status" value="1"/>
</dbReference>
<dbReference type="SMART" id="SM00014">
    <property type="entry name" value="acidPPc"/>
    <property type="match status" value="1"/>
</dbReference>
<keyword evidence="1" id="KW-0812">Transmembrane</keyword>
<dbReference type="PANTHER" id="PTHR14969:SF13">
    <property type="entry name" value="AT30094P"/>
    <property type="match status" value="1"/>
</dbReference>
<reference evidence="3 4" key="1">
    <citation type="submission" date="2017-01" db="EMBL/GenBank/DDBJ databases">
        <title>Draft genome sequence of Bacillus oleronius.</title>
        <authorList>
            <person name="Allam M."/>
        </authorList>
    </citation>
    <scope>NUCLEOTIDE SEQUENCE [LARGE SCALE GENOMIC DNA]</scope>
    <source>
        <strain evidence="3 4">DSM 9356</strain>
    </source>
</reference>
<dbReference type="Proteomes" id="UP000189761">
    <property type="component" value="Unassembled WGS sequence"/>
</dbReference>
<dbReference type="InterPro" id="IPR000326">
    <property type="entry name" value="PAP2/HPO"/>
</dbReference>
<evidence type="ECO:0000256" key="1">
    <source>
        <dbReference type="SAM" id="Phobius"/>
    </source>
</evidence>
<dbReference type="InterPro" id="IPR036938">
    <property type="entry name" value="PAP2/HPO_sf"/>
</dbReference>
<dbReference type="Pfam" id="PF01569">
    <property type="entry name" value="PAP2"/>
    <property type="match status" value="1"/>
</dbReference>
<dbReference type="InterPro" id="IPR033879">
    <property type="entry name" value="UPP_Pase"/>
</dbReference>
<dbReference type="RefSeq" id="WP_058006808.1">
    <property type="nucleotide sequence ID" value="NZ_CP065424.1"/>
</dbReference>
<proteinExistence type="predicted"/>
<dbReference type="Gene3D" id="1.20.144.10">
    <property type="entry name" value="Phosphatidic acid phosphatase type 2/haloperoxidase"/>
    <property type="match status" value="1"/>
</dbReference>
<gene>
    <name evidence="3" type="ORF">BWZ43_04260</name>
</gene>
<evidence type="ECO:0000313" key="3">
    <source>
        <dbReference type="EMBL" id="OOP69623.1"/>
    </source>
</evidence>
<feature type="transmembrane region" description="Helical" evidence="1">
    <location>
        <begin position="151"/>
        <end position="169"/>
    </location>
</feature>
<name>A0A8E2LFR0_9BACI</name>
<keyword evidence="1" id="KW-1133">Transmembrane helix</keyword>
<feature type="transmembrane region" description="Helical" evidence="1">
    <location>
        <begin position="23"/>
        <end position="45"/>
    </location>
</feature>
<feature type="domain" description="Phosphatidic acid phosphatase type 2/haloperoxidase" evidence="2">
    <location>
        <begin position="61"/>
        <end position="166"/>
    </location>
</feature>
<dbReference type="GO" id="GO:0005886">
    <property type="term" value="C:plasma membrane"/>
    <property type="evidence" value="ECO:0007669"/>
    <property type="project" value="InterPro"/>
</dbReference>
<evidence type="ECO:0000313" key="4">
    <source>
        <dbReference type="Proteomes" id="UP000189761"/>
    </source>
</evidence>
<dbReference type="AlphaFoldDB" id="A0A8E2LFR0"/>
<evidence type="ECO:0000259" key="2">
    <source>
        <dbReference type="SMART" id="SM00014"/>
    </source>
</evidence>